<gene>
    <name evidence="3" type="ORF">DICPUDRAFT_53560</name>
</gene>
<dbReference type="VEuPathDB" id="AmoebaDB:DICPUDRAFT_53560"/>
<dbReference type="InterPro" id="IPR002123">
    <property type="entry name" value="Plipid/glycerol_acylTrfase"/>
</dbReference>
<evidence type="ECO:0000313" key="3">
    <source>
        <dbReference type="EMBL" id="EGC37975.1"/>
    </source>
</evidence>
<evidence type="ECO:0000259" key="2">
    <source>
        <dbReference type="SMART" id="SM00563"/>
    </source>
</evidence>
<evidence type="ECO:0000256" key="1">
    <source>
        <dbReference type="SAM" id="Phobius"/>
    </source>
</evidence>
<keyword evidence="1" id="KW-0472">Membrane</keyword>
<dbReference type="InParanoid" id="F0ZDG5"/>
<dbReference type="GO" id="GO:0012505">
    <property type="term" value="C:endomembrane system"/>
    <property type="evidence" value="ECO:0000318"/>
    <property type="project" value="GO_Central"/>
</dbReference>
<dbReference type="RefSeq" id="XP_003285459.1">
    <property type="nucleotide sequence ID" value="XM_003285411.1"/>
</dbReference>
<dbReference type="GeneID" id="10503001"/>
<proteinExistence type="predicted"/>
<organism evidence="3 4">
    <name type="scientific">Dictyostelium purpureum</name>
    <name type="common">Slime mold</name>
    <dbReference type="NCBI Taxonomy" id="5786"/>
    <lineage>
        <taxon>Eukaryota</taxon>
        <taxon>Amoebozoa</taxon>
        <taxon>Evosea</taxon>
        <taxon>Eumycetozoa</taxon>
        <taxon>Dictyostelia</taxon>
        <taxon>Dictyosteliales</taxon>
        <taxon>Dictyosteliaceae</taxon>
        <taxon>Dictyostelium</taxon>
    </lineage>
</organism>
<protein>
    <recommendedName>
        <fullName evidence="2">Phospholipid/glycerol acyltransferase domain-containing protein</fullName>
    </recommendedName>
</protein>
<keyword evidence="1" id="KW-1133">Transmembrane helix</keyword>
<dbReference type="AlphaFoldDB" id="F0ZDG5"/>
<feature type="transmembrane region" description="Helical" evidence="1">
    <location>
        <begin position="99"/>
        <end position="124"/>
    </location>
</feature>
<dbReference type="CDD" id="cd07990">
    <property type="entry name" value="LPLAT_LCLAT1-like"/>
    <property type="match status" value="1"/>
</dbReference>
<dbReference type="EMBL" id="GL870986">
    <property type="protein sequence ID" value="EGC37975.1"/>
    <property type="molecule type" value="Genomic_DNA"/>
</dbReference>
<name>F0ZDG5_DICPU</name>
<dbReference type="OMA" id="RELPMDK"/>
<dbReference type="PANTHER" id="PTHR10983:SF24">
    <property type="entry name" value="1-ACYLGLYCEROL-3-PHOSPHATE O-ACYLTRANSFERASE 3, ISOFORM E-RELATED"/>
    <property type="match status" value="1"/>
</dbReference>
<dbReference type="PANTHER" id="PTHR10983">
    <property type="entry name" value="1-ACYLGLYCEROL-3-PHOSPHATE ACYLTRANSFERASE-RELATED"/>
    <property type="match status" value="1"/>
</dbReference>
<feature type="domain" description="Phospholipid/glycerol acyltransferase" evidence="2">
    <location>
        <begin position="193"/>
        <end position="323"/>
    </location>
</feature>
<evidence type="ECO:0000313" key="4">
    <source>
        <dbReference type="Proteomes" id="UP000001064"/>
    </source>
</evidence>
<sequence>MSGATKTTPSSPTTGTKKPIKRYLHNYGRYSSVYKNSFALWAEKWYRRSISISLISIVLVVLTILFPVLAIVALAFDMYHYKRRKGLNYVRILSFFESYLLIEAIALFSTFLIYALYMVSLVFASDPEQKRYFRWNYWYQSWWGGKMLFGWSTSLLGIQVELEIDGNVKEKFVAPYNGNIKQRIADSLGVGPKIVFSRHASFADTLVPQGIFSQFYHMRYIVKKELLWDPALDVSGSRTPNFFLFRDAGTDGMDVEMDAIRSMVSDFKPSEPDVTCIWPEGTRFSKSKREKVLESFKKKNDTKNYQLASNLKHTLLPRVGGVLALLESNPCGDILFCYHFGMEASSNFSQMMNGELCNRVVKIKFEQIKYKDIPKTKQERIDWLLNKWVDIDKWVAKQDELYHAEKGTLKPKKN</sequence>
<feature type="transmembrane region" description="Helical" evidence="1">
    <location>
        <begin position="54"/>
        <end position="79"/>
    </location>
</feature>
<dbReference type="SUPFAM" id="SSF69593">
    <property type="entry name" value="Glycerol-3-phosphate (1)-acyltransferase"/>
    <property type="match status" value="1"/>
</dbReference>
<dbReference type="OrthoDB" id="189226at2759"/>
<keyword evidence="1" id="KW-0812">Transmembrane</keyword>
<dbReference type="Proteomes" id="UP000001064">
    <property type="component" value="Unassembled WGS sequence"/>
</dbReference>
<accession>F0ZDG5</accession>
<keyword evidence="4" id="KW-1185">Reference proteome</keyword>
<reference evidence="4" key="1">
    <citation type="journal article" date="2011" name="Genome Biol.">
        <title>Comparative genomics of the social amoebae Dictyostelium discoideum and Dictyostelium purpureum.</title>
        <authorList>
            <consortium name="US DOE Joint Genome Institute (JGI-PGF)"/>
            <person name="Sucgang R."/>
            <person name="Kuo A."/>
            <person name="Tian X."/>
            <person name="Salerno W."/>
            <person name="Parikh A."/>
            <person name="Feasley C.L."/>
            <person name="Dalin E."/>
            <person name="Tu H."/>
            <person name="Huang E."/>
            <person name="Barry K."/>
            <person name="Lindquist E."/>
            <person name="Shapiro H."/>
            <person name="Bruce D."/>
            <person name="Schmutz J."/>
            <person name="Salamov A."/>
            <person name="Fey P."/>
            <person name="Gaudet P."/>
            <person name="Anjard C."/>
            <person name="Babu M.M."/>
            <person name="Basu S."/>
            <person name="Bushmanova Y."/>
            <person name="van der Wel H."/>
            <person name="Katoh-Kurasawa M."/>
            <person name="Dinh C."/>
            <person name="Coutinho P.M."/>
            <person name="Saito T."/>
            <person name="Elias M."/>
            <person name="Schaap P."/>
            <person name="Kay R.R."/>
            <person name="Henrissat B."/>
            <person name="Eichinger L."/>
            <person name="Rivero F."/>
            <person name="Putnam N.H."/>
            <person name="West C.M."/>
            <person name="Loomis W.F."/>
            <person name="Chisholm R.L."/>
            <person name="Shaulsky G."/>
            <person name="Strassmann J.E."/>
            <person name="Queller D.C."/>
            <person name="Kuspa A."/>
            <person name="Grigoriev I.V."/>
        </authorList>
    </citation>
    <scope>NUCLEOTIDE SEQUENCE [LARGE SCALE GENOMIC DNA]</scope>
    <source>
        <strain evidence="4">QSDP1</strain>
    </source>
</reference>
<dbReference type="eggNOG" id="ENOG502RDMJ">
    <property type="taxonomic scope" value="Eukaryota"/>
</dbReference>
<dbReference type="KEGG" id="dpp:DICPUDRAFT_53560"/>
<dbReference type="GO" id="GO:0003841">
    <property type="term" value="F:1-acylglycerol-3-phosphate O-acyltransferase activity"/>
    <property type="evidence" value="ECO:0000318"/>
    <property type="project" value="GO_Central"/>
</dbReference>
<dbReference type="FunCoup" id="F0ZDG5">
    <property type="interactions" value="4"/>
</dbReference>
<dbReference type="SMART" id="SM00563">
    <property type="entry name" value="PlsC"/>
    <property type="match status" value="1"/>
</dbReference>